<dbReference type="SUPFAM" id="SSF81995">
    <property type="entry name" value="beta-sandwich domain of Sec23/24"/>
    <property type="match status" value="1"/>
</dbReference>
<protein>
    <submittedName>
        <fullName evidence="3">DUF3131 domain-containing protein</fullName>
    </submittedName>
</protein>
<evidence type="ECO:0000256" key="1">
    <source>
        <dbReference type="SAM" id="MobiDB-lite"/>
    </source>
</evidence>
<feature type="domain" description="DUF3131" evidence="2">
    <location>
        <begin position="153"/>
        <end position="505"/>
    </location>
</feature>
<dbReference type="Proteomes" id="UP001597353">
    <property type="component" value="Unassembled WGS sequence"/>
</dbReference>
<name>A0ABW4S5L5_9RHOB</name>
<feature type="compositionally biased region" description="Pro residues" evidence="1">
    <location>
        <begin position="101"/>
        <end position="130"/>
    </location>
</feature>
<dbReference type="Gene3D" id="1.50.10.140">
    <property type="match status" value="1"/>
</dbReference>
<keyword evidence="4" id="KW-1185">Reference proteome</keyword>
<evidence type="ECO:0000259" key="2">
    <source>
        <dbReference type="Pfam" id="PF11329"/>
    </source>
</evidence>
<gene>
    <name evidence="3" type="ORF">ACFSGJ_10525</name>
</gene>
<reference evidence="4" key="1">
    <citation type="journal article" date="2019" name="Int. J. Syst. Evol. Microbiol.">
        <title>The Global Catalogue of Microorganisms (GCM) 10K type strain sequencing project: providing services to taxonomists for standard genome sequencing and annotation.</title>
        <authorList>
            <consortium name="The Broad Institute Genomics Platform"/>
            <consortium name="The Broad Institute Genome Sequencing Center for Infectious Disease"/>
            <person name="Wu L."/>
            <person name="Ma J."/>
        </authorList>
    </citation>
    <scope>NUCLEOTIDE SEQUENCE [LARGE SCALE GENOMIC DNA]</scope>
    <source>
        <strain evidence="4">CGMCC 4.7242</strain>
    </source>
</reference>
<dbReference type="InterPro" id="IPR021478">
    <property type="entry name" value="DUF3131"/>
</dbReference>
<accession>A0ABW4S5L5</accession>
<dbReference type="EMBL" id="JBHUGH010000008">
    <property type="protein sequence ID" value="MFD1912643.1"/>
    <property type="molecule type" value="Genomic_DNA"/>
</dbReference>
<dbReference type="Pfam" id="PF11329">
    <property type="entry name" value="DUF3131"/>
    <property type="match status" value="1"/>
</dbReference>
<organism evidence="3 4">
    <name type="scientific">Halodurantibacterium flavum</name>
    <dbReference type="NCBI Taxonomy" id="1382802"/>
    <lineage>
        <taxon>Bacteria</taxon>
        <taxon>Pseudomonadati</taxon>
        <taxon>Pseudomonadota</taxon>
        <taxon>Alphaproteobacteria</taxon>
        <taxon>Rhodobacterales</taxon>
        <taxon>Paracoccaceae</taxon>
        <taxon>Halodurantibacterium</taxon>
    </lineage>
</organism>
<dbReference type="RefSeq" id="WP_390261331.1">
    <property type="nucleotide sequence ID" value="NZ_JBHUGH010000008.1"/>
</dbReference>
<sequence length="540" mass="58238">MIPVAQACVRERTFLPLKLRPLTLALGIIGLTTAPCEAFSANGDRATAGQLWLAQGLESRSPPPRLWGETSGGDEAFVQLTPEEDRWLRAAWAYFNGAPAPQAPPPQAPPPPQAQPAPPPVQQQPSPPQPVQQQWSGNPGGGFVPSPSDPRLLVEVRAGTNVATPWSIADQLAALLIAHRMGLIDARTFDRRATRLVDFLNWMTLTPDRMPNRFYNVDSGTALGGDLQPGIAGWSAVETGRLLLWLRIAAEEHPKFAPFIRNAVARLSVCRIISDRSQLQIATAGPDGLQTAPETGRGYDAYGAQGYRAWGMEVPVPEVQDVYPYETEILGLRFPLTEDVDNQAPLMTTPPAYLGLELGFATLGDRVDEVAGGRAADDLMAALAEVQARAYAQTGRPMGRSDFRRGEDPTTIFATALAQGYPWSVIAPDGSLRPSLALVSTRAAFALNTFADDANAALLLSLVEELYDPGTGWYEGRYETTGAYEMTRTSATNAFVMATVAYRNLGPLFPDTARPTDLQPVTQGSDGRCILPLANPSPPF</sequence>
<feature type="region of interest" description="Disordered" evidence="1">
    <location>
        <begin position="98"/>
        <end position="149"/>
    </location>
</feature>
<evidence type="ECO:0000313" key="3">
    <source>
        <dbReference type="EMBL" id="MFD1912643.1"/>
    </source>
</evidence>
<evidence type="ECO:0000313" key="4">
    <source>
        <dbReference type="Proteomes" id="UP001597353"/>
    </source>
</evidence>
<comment type="caution">
    <text evidence="3">The sequence shown here is derived from an EMBL/GenBank/DDBJ whole genome shotgun (WGS) entry which is preliminary data.</text>
</comment>
<proteinExistence type="predicted"/>